<proteinExistence type="predicted"/>
<dbReference type="Pfam" id="PF13185">
    <property type="entry name" value="GAF_2"/>
    <property type="match status" value="1"/>
</dbReference>
<keyword evidence="8" id="KW-1185">Reference proteome</keyword>
<dbReference type="InterPro" id="IPR029016">
    <property type="entry name" value="GAF-like_dom_sf"/>
</dbReference>
<dbReference type="SMART" id="SM00065">
    <property type="entry name" value="GAF"/>
    <property type="match status" value="1"/>
</dbReference>
<evidence type="ECO:0000259" key="6">
    <source>
        <dbReference type="PROSITE" id="PS50921"/>
    </source>
</evidence>
<name>A0ABP5PQB7_9ACTN</name>
<dbReference type="InterPro" id="IPR036388">
    <property type="entry name" value="WH-like_DNA-bd_sf"/>
</dbReference>
<dbReference type="InterPro" id="IPR011006">
    <property type="entry name" value="CheY-like_superfamily"/>
</dbReference>
<dbReference type="SUPFAM" id="SSF55781">
    <property type="entry name" value="GAF domain-like"/>
    <property type="match status" value="1"/>
</dbReference>
<evidence type="ECO:0000256" key="4">
    <source>
        <dbReference type="ARBA" id="ARBA00023163"/>
    </source>
</evidence>
<dbReference type="InterPro" id="IPR012074">
    <property type="entry name" value="GAF_ANTAR"/>
</dbReference>
<reference evidence="8" key="1">
    <citation type="journal article" date="2019" name="Int. J. Syst. Evol. Microbiol.">
        <title>The Global Catalogue of Microorganisms (GCM) 10K type strain sequencing project: providing services to taxonomists for standard genome sequencing and annotation.</title>
        <authorList>
            <consortium name="The Broad Institute Genomics Platform"/>
            <consortium name="The Broad Institute Genome Sequencing Center for Infectious Disease"/>
            <person name="Wu L."/>
            <person name="Ma J."/>
        </authorList>
    </citation>
    <scope>NUCLEOTIDE SEQUENCE [LARGE SCALE GENOMIC DNA]</scope>
    <source>
        <strain evidence="8">JCM 16114</strain>
    </source>
</reference>
<keyword evidence="1" id="KW-0808">Transferase</keyword>
<dbReference type="SMART" id="SM01012">
    <property type="entry name" value="ANTAR"/>
    <property type="match status" value="1"/>
</dbReference>
<keyword evidence="2" id="KW-0418">Kinase</keyword>
<dbReference type="InterPro" id="IPR003018">
    <property type="entry name" value="GAF"/>
</dbReference>
<dbReference type="RefSeq" id="WP_344490258.1">
    <property type="nucleotide sequence ID" value="NZ_BAAAQX010000036.1"/>
</dbReference>
<feature type="domain" description="ANTAR" evidence="6">
    <location>
        <begin position="184"/>
        <end position="245"/>
    </location>
</feature>
<evidence type="ECO:0000313" key="8">
    <source>
        <dbReference type="Proteomes" id="UP001499843"/>
    </source>
</evidence>
<evidence type="ECO:0000256" key="3">
    <source>
        <dbReference type="ARBA" id="ARBA00023015"/>
    </source>
</evidence>
<evidence type="ECO:0000256" key="5">
    <source>
        <dbReference type="SAM" id="MobiDB-lite"/>
    </source>
</evidence>
<evidence type="ECO:0000313" key="7">
    <source>
        <dbReference type="EMBL" id="GAA2213853.1"/>
    </source>
</evidence>
<protein>
    <recommendedName>
        <fullName evidence="6">ANTAR domain-containing protein</fullName>
    </recommendedName>
</protein>
<dbReference type="PIRSF" id="PIRSF036625">
    <property type="entry name" value="GAF_ANTAR"/>
    <property type="match status" value="1"/>
</dbReference>
<sequence>MGPTNDPTPKDEPPFEDPGLDEGFLQELTAVLLATSGIDTALSELATAASRITPGAPMAGVTLRLGGRVRTVASSEATALLVDEIQYDNGPAGGPCLEAIDSGRVVQVDDLATESRWGEYSAYLLAHGLRSVYSHPLRAGEQVIGALNMYAPATADSAFGPDARQAIARVAEHTGLLLHAVLQAARHAEITAQLRDALAQRATIEQAVGVLMGQRRCSAEEAFAIMRRAGQTTDRSLGEVAADVITSFTGQRPRPSPFVDPL</sequence>
<gene>
    <name evidence="7" type="ORF">GCM10009850_093160</name>
</gene>
<dbReference type="Pfam" id="PF03861">
    <property type="entry name" value="ANTAR"/>
    <property type="match status" value="1"/>
</dbReference>
<dbReference type="InterPro" id="IPR005561">
    <property type="entry name" value="ANTAR"/>
</dbReference>
<dbReference type="PROSITE" id="PS50921">
    <property type="entry name" value="ANTAR"/>
    <property type="match status" value="1"/>
</dbReference>
<evidence type="ECO:0000256" key="1">
    <source>
        <dbReference type="ARBA" id="ARBA00022679"/>
    </source>
</evidence>
<dbReference type="EMBL" id="BAAAQX010000036">
    <property type="protein sequence ID" value="GAA2213853.1"/>
    <property type="molecule type" value="Genomic_DNA"/>
</dbReference>
<comment type="caution">
    <text evidence="7">The sequence shown here is derived from an EMBL/GenBank/DDBJ whole genome shotgun (WGS) entry which is preliminary data.</text>
</comment>
<evidence type="ECO:0000256" key="2">
    <source>
        <dbReference type="ARBA" id="ARBA00022777"/>
    </source>
</evidence>
<organism evidence="7 8">
    <name type="scientific">Nonomuraea monospora</name>
    <dbReference type="NCBI Taxonomy" id="568818"/>
    <lineage>
        <taxon>Bacteria</taxon>
        <taxon>Bacillati</taxon>
        <taxon>Actinomycetota</taxon>
        <taxon>Actinomycetes</taxon>
        <taxon>Streptosporangiales</taxon>
        <taxon>Streptosporangiaceae</taxon>
        <taxon>Nonomuraea</taxon>
    </lineage>
</organism>
<feature type="region of interest" description="Disordered" evidence="5">
    <location>
        <begin position="1"/>
        <end position="21"/>
    </location>
</feature>
<accession>A0ABP5PQB7</accession>
<dbReference type="Gene3D" id="3.30.450.40">
    <property type="match status" value="1"/>
</dbReference>
<dbReference type="Gene3D" id="1.10.10.10">
    <property type="entry name" value="Winged helix-like DNA-binding domain superfamily/Winged helix DNA-binding domain"/>
    <property type="match status" value="1"/>
</dbReference>
<keyword evidence="3" id="KW-0805">Transcription regulation</keyword>
<keyword evidence="4" id="KW-0804">Transcription</keyword>
<dbReference type="SUPFAM" id="SSF52172">
    <property type="entry name" value="CheY-like"/>
    <property type="match status" value="1"/>
</dbReference>
<dbReference type="Proteomes" id="UP001499843">
    <property type="component" value="Unassembled WGS sequence"/>
</dbReference>